<gene>
    <name evidence="2" type="ORF">DFR56_11620</name>
</gene>
<keyword evidence="2" id="KW-0808">Transferase</keyword>
<keyword evidence="2" id="KW-0418">Kinase</keyword>
<dbReference type="PANTHER" id="PTHR18964">
    <property type="entry name" value="ROK (REPRESSOR, ORF, KINASE) FAMILY"/>
    <property type="match status" value="1"/>
</dbReference>
<protein>
    <submittedName>
        <fullName evidence="2">Putative NBD/HSP70 family sugar kinase</fullName>
    </submittedName>
</protein>
<accession>A0A2V3VR90</accession>
<reference evidence="2 3" key="1">
    <citation type="submission" date="2018-05" db="EMBL/GenBank/DDBJ databases">
        <title>Genomic Encyclopedia of Type Strains, Phase IV (KMG-IV): sequencing the most valuable type-strain genomes for metagenomic binning, comparative biology and taxonomic classification.</title>
        <authorList>
            <person name="Goeker M."/>
        </authorList>
    </citation>
    <scope>NUCLEOTIDE SEQUENCE [LARGE SCALE GENOMIC DNA]</scope>
    <source>
        <strain evidence="2 3">DSM 28556</strain>
    </source>
</reference>
<dbReference type="SUPFAM" id="SSF53067">
    <property type="entry name" value="Actin-like ATPase domain"/>
    <property type="match status" value="1"/>
</dbReference>
<dbReference type="InterPro" id="IPR000600">
    <property type="entry name" value="ROK"/>
</dbReference>
<evidence type="ECO:0000313" key="3">
    <source>
        <dbReference type="Proteomes" id="UP000247978"/>
    </source>
</evidence>
<evidence type="ECO:0000256" key="1">
    <source>
        <dbReference type="ARBA" id="ARBA00006479"/>
    </source>
</evidence>
<keyword evidence="3" id="KW-1185">Reference proteome</keyword>
<organism evidence="2 3">
    <name type="scientific">Pseudogracilibacillus auburnensis</name>
    <dbReference type="NCBI Taxonomy" id="1494959"/>
    <lineage>
        <taxon>Bacteria</taxon>
        <taxon>Bacillati</taxon>
        <taxon>Bacillota</taxon>
        <taxon>Bacilli</taxon>
        <taxon>Bacillales</taxon>
        <taxon>Bacillaceae</taxon>
        <taxon>Pseudogracilibacillus</taxon>
    </lineage>
</organism>
<comment type="caution">
    <text evidence="2">The sequence shown here is derived from an EMBL/GenBank/DDBJ whole genome shotgun (WGS) entry which is preliminary data.</text>
</comment>
<dbReference type="PANTHER" id="PTHR18964:SF149">
    <property type="entry name" value="BIFUNCTIONAL UDP-N-ACETYLGLUCOSAMINE 2-EPIMERASE_N-ACETYLMANNOSAMINE KINASE"/>
    <property type="match status" value="1"/>
</dbReference>
<dbReference type="GO" id="GO:0016301">
    <property type="term" value="F:kinase activity"/>
    <property type="evidence" value="ECO:0007669"/>
    <property type="project" value="UniProtKB-KW"/>
</dbReference>
<name>A0A2V3VR90_9BACI</name>
<dbReference type="Gene3D" id="3.30.420.40">
    <property type="match status" value="2"/>
</dbReference>
<dbReference type="Proteomes" id="UP000247978">
    <property type="component" value="Unassembled WGS sequence"/>
</dbReference>
<proteinExistence type="inferred from homology"/>
<sequence length="354" mass="38900">MAMSPTSASRIVASLLDEELIKEVHLSQGEEVGRKATYFVPNEHAVFSVGVEIDIGIIRVGLMNLVGDLFVDHSFKTETDEIEKVVEFIERTVSNLILEANISSDRVIGVCVGLPGLIDNELGIVELSAQFNWKQVSLQQMIADKLPYNIYIDNELKLKALAEYVSTSLSYENVVMIGFGNGVGSALITNGEIYRGKDNVSGEIGHMTLDPYGVHCTCGNFGCLQTYIAVDFLLDEASRTRPIKNMDELVESYKQGDRLAVNIIEKAATYAAIAINNVVCAYNPDAVFLSGCLIEDYPEIRALVIEKHLNSTSFPEARSFELQVTQLKGNGVVQGAALSVQRKFIKNLYFKDGA</sequence>
<dbReference type="InterPro" id="IPR043129">
    <property type="entry name" value="ATPase_NBD"/>
</dbReference>
<comment type="similarity">
    <text evidence="1">Belongs to the ROK (NagC/XylR) family.</text>
</comment>
<evidence type="ECO:0000313" key="2">
    <source>
        <dbReference type="EMBL" id="PXW83341.1"/>
    </source>
</evidence>
<dbReference type="AlphaFoldDB" id="A0A2V3VR90"/>
<dbReference type="EMBL" id="QJJQ01000016">
    <property type="protein sequence ID" value="PXW83341.1"/>
    <property type="molecule type" value="Genomic_DNA"/>
</dbReference>
<dbReference type="Pfam" id="PF00480">
    <property type="entry name" value="ROK"/>
    <property type="match status" value="1"/>
</dbReference>